<dbReference type="InterPro" id="IPR010994">
    <property type="entry name" value="RuvA_2-like"/>
</dbReference>
<gene>
    <name evidence="2" type="ORF">LCGC14_2610050</name>
</gene>
<dbReference type="InterPro" id="IPR004150">
    <property type="entry name" value="NAD_DNA_ligase_OB"/>
</dbReference>
<dbReference type="Gene3D" id="3.40.50.10190">
    <property type="entry name" value="BRCT domain"/>
    <property type="match status" value="1"/>
</dbReference>
<organism evidence="2">
    <name type="scientific">marine sediment metagenome</name>
    <dbReference type="NCBI Taxonomy" id="412755"/>
    <lineage>
        <taxon>unclassified sequences</taxon>
        <taxon>metagenomes</taxon>
        <taxon>ecological metagenomes</taxon>
    </lineage>
</organism>
<dbReference type="InterPro" id="IPR012340">
    <property type="entry name" value="NA-bd_OB-fold"/>
</dbReference>
<dbReference type="GO" id="GO:0006260">
    <property type="term" value="P:DNA replication"/>
    <property type="evidence" value="ECO:0007669"/>
    <property type="project" value="InterPro"/>
</dbReference>
<feature type="domain" description="BRCT" evidence="1">
    <location>
        <begin position="307"/>
        <end position="385"/>
    </location>
</feature>
<protein>
    <recommendedName>
        <fullName evidence="1">BRCT domain-containing protein</fullName>
    </recommendedName>
</protein>
<dbReference type="InterPro" id="IPR001357">
    <property type="entry name" value="BRCT_dom"/>
</dbReference>
<comment type="caution">
    <text evidence="2">The sequence shown here is derived from an EMBL/GenBank/DDBJ whole genome shotgun (WGS) entry which is preliminary data.</text>
</comment>
<accession>A0A0F9CYV1</accession>
<dbReference type="Pfam" id="PF14520">
    <property type="entry name" value="HHH_5"/>
    <property type="match status" value="1"/>
</dbReference>
<feature type="non-terminal residue" evidence="2">
    <location>
        <position position="1"/>
    </location>
</feature>
<evidence type="ECO:0000313" key="2">
    <source>
        <dbReference type="EMBL" id="KKL05038.1"/>
    </source>
</evidence>
<reference evidence="2" key="1">
    <citation type="journal article" date="2015" name="Nature">
        <title>Complex archaea that bridge the gap between prokaryotes and eukaryotes.</title>
        <authorList>
            <person name="Spang A."/>
            <person name="Saw J.H."/>
            <person name="Jorgensen S.L."/>
            <person name="Zaremba-Niedzwiedzka K."/>
            <person name="Martijn J."/>
            <person name="Lind A.E."/>
            <person name="van Eijk R."/>
            <person name="Schleper C."/>
            <person name="Guy L."/>
            <person name="Ettema T.J."/>
        </authorList>
    </citation>
    <scope>NUCLEOTIDE SEQUENCE</scope>
</reference>
<dbReference type="SUPFAM" id="SSF47781">
    <property type="entry name" value="RuvA domain 2-like"/>
    <property type="match status" value="1"/>
</dbReference>
<evidence type="ECO:0000259" key="1">
    <source>
        <dbReference type="PROSITE" id="PS50172"/>
    </source>
</evidence>
<dbReference type="PROSITE" id="PS50172">
    <property type="entry name" value="BRCT"/>
    <property type="match status" value="1"/>
</dbReference>
<dbReference type="SUPFAM" id="SSF50249">
    <property type="entry name" value="Nucleic acid-binding proteins"/>
    <property type="match status" value="1"/>
</dbReference>
<name>A0A0F9CYV1_9ZZZZ</name>
<sequence length="385" mass="41486">ACELANLNIPYRLDGSVIEVVNPEIRTLMGSTSHHHRYVVALKKKGETKTATVEGITWQVGRSGRLTPVINIEPTYLSGATISNITGVHAGYLKQHKIGVGAVIELVRAGEVIPDFLRTISEGEDVSRPLWGPGESEGTKEDGDVLYCVNEQCADRVVSRLSHFFTILGNVDLFGRKTIEKLVANGVDDLPTIYALDVEQFKAIGFGDKQSQNLIDQLIRSRTESVQDFKFLAGIGIHHLGRGDSRKLLAVHPVESLITVDATQIAAIRGFGEITSKSIAAALPTVWPVISALLTLGFNLETAEPVKSDTSISGKNVVFTGSMSSSRDDMKSTARQLGANVQSKPTAKTDFLIIGKSVGQAKIDAAEKHGTKVITEEDYLGLIAA</sequence>
<dbReference type="GO" id="GO:0003911">
    <property type="term" value="F:DNA ligase (NAD+) activity"/>
    <property type="evidence" value="ECO:0007669"/>
    <property type="project" value="InterPro"/>
</dbReference>
<proteinExistence type="predicted"/>
<dbReference type="Gene3D" id="1.10.150.20">
    <property type="entry name" value="5' to 3' exonuclease, C-terminal subdomain"/>
    <property type="match status" value="1"/>
</dbReference>
<dbReference type="Gene3D" id="2.40.50.140">
    <property type="entry name" value="Nucleic acid-binding proteins"/>
    <property type="match status" value="1"/>
</dbReference>
<dbReference type="GO" id="GO:0006281">
    <property type="term" value="P:DNA repair"/>
    <property type="evidence" value="ECO:0007669"/>
    <property type="project" value="InterPro"/>
</dbReference>
<dbReference type="CDD" id="cd17748">
    <property type="entry name" value="BRCT_DNA_ligase_like"/>
    <property type="match status" value="1"/>
</dbReference>
<dbReference type="InterPro" id="IPR036420">
    <property type="entry name" value="BRCT_dom_sf"/>
</dbReference>
<dbReference type="EMBL" id="LAZR01044285">
    <property type="protein sequence ID" value="KKL05038.1"/>
    <property type="molecule type" value="Genomic_DNA"/>
</dbReference>
<dbReference type="AlphaFoldDB" id="A0A0F9CYV1"/>
<dbReference type="Pfam" id="PF00533">
    <property type="entry name" value="BRCT"/>
    <property type="match status" value="1"/>
</dbReference>
<dbReference type="SUPFAM" id="SSF52113">
    <property type="entry name" value="BRCT domain"/>
    <property type="match status" value="1"/>
</dbReference>
<dbReference type="Pfam" id="PF03120">
    <property type="entry name" value="OB_DNA_ligase"/>
    <property type="match status" value="1"/>
</dbReference>
<dbReference type="Gene3D" id="3.30.1490.70">
    <property type="match status" value="1"/>
</dbReference>